<sequence>MKTTLLTTAMAALGLALSPLYATDGEASPETTAEAQAAETISTYVIQYSGGG</sequence>
<keyword evidence="3" id="KW-1185">Reference proteome</keyword>
<name>A0A851GI95_9BACT</name>
<organism evidence="2 3">
    <name type="scientific">Oceaniferula marina</name>
    <dbReference type="NCBI Taxonomy" id="2748318"/>
    <lineage>
        <taxon>Bacteria</taxon>
        <taxon>Pseudomonadati</taxon>
        <taxon>Verrucomicrobiota</taxon>
        <taxon>Verrucomicrobiia</taxon>
        <taxon>Verrucomicrobiales</taxon>
        <taxon>Verrucomicrobiaceae</taxon>
        <taxon>Oceaniferula</taxon>
    </lineage>
</organism>
<keyword evidence="1" id="KW-0732">Signal</keyword>
<evidence type="ECO:0000256" key="1">
    <source>
        <dbReference type="SAM" id="SignalP"/>
    </source>
</evidence>
<dbReference type="RefSeq" id="WP_178933913.1">
    <property type="nucleotide sequence ID" value="NZ_JACBAZ010000008.1"/>
</dbReference>
<dbReference type="Proteomes" id="UP000557872">
    <property type="component" value="Unassembled WGS sequence"/>
</dbReference>
<evidence type="ECO:0000313" key="2">
    <source>
        <dbReference type="EMBL" id="NWK57076.1"/>
    </source>
</evidence>
<reference evidence="2 3" key="1">
    <citation type="submission" date="2020-07" db="EMBL/GenBank/DDBJ databases">
        <title>Roseicoccus Jingziensis gen. nov., sp. nov., isolated from coastal seawater.</title>
        <authorList>
            <person name="Feng X."/>
        </authorList>
    </citation>
    <scope>NUCLEOTIDE SEQUENCE [LARGE SCALE GENOMIC DNA]</scope>
    <source>
        <strain evidence="2 3">N1E253</strain>
    </source>
</reference>
<comment type="caution">
    <text evidence="2">The sequence shown here is derived from an EMBL/GenBank/DDBJ whole genome shotgun (WGS) entry which is preliminary data.</text>
</comment>
<protein>
    <submittedName>
        <fullName evidence="2">Uncharacterized protein</fullName>
    </submittedName>
</protein>
<evidence type="ECO:0000313" key="3">
    <source>
        <dbReference type="Proteomes" id="UP000557872"/>
    </source>
</evidence>
<dbReference type="AlphaFoldDB" id="A0A851GI95"/>
<dbReference type="EMBL" id="JACBAZ010000008">
    <property type="protein sequence ID" value="NWK57076.1"/>
    <property type="molecule type" value="Genomic_DNA"/>
</dbReference>
<feature type="chain" id="PRO_5032358842" evidence="1">
    <location>
        <begin position="23"/>
        <end position="52"/>
    </location>
</feature>
<gene>
    <name evidence="2" type="ORF">HW115_15745</name>
</gene>
<proteinExistence type="predicted"/>
<accession>A0A851GI95</accession>
<feature type="signal peptide" evidence="1">
    <location>
        <begin position="1"/>
        <end position="22"/>
    </location>
</feature>